<dbReference type="FunFam" id="3.30.390.30:FF:000001">
    <property type="entry name" value="Dihydrolipoyl dehydrogenase"/>
    <property type="match status" value="1"/>
</dbReference>
<evidence type="ECO:0000313" key="19">
    <source>
        <dbReference type="EMBL" id="TFZ41138.1"/>
    </source>
</evidence>
<evidence type="ECO:0000256" key="11">
    <source>
        <dbReference type="ARBA" id="ARBA00023284"/>
    </source>
</evidence>
<evidence type="ECO:0000256" key="12">
    <source>
        <dbReference type="ARBA" id="ARBA00049187"/>
    </source>
</evidence>
<dbReference type="GO" id="GO:0006103">
    <property type="term" value="P:2-oxoglutarate metabolic process"/>
    <property type="evidence" value="ECO:0007669"/>
    <property type="project" value="TreeGrafter"/>
</dbReference>
<comment type="subcellular location">
    <subcellularLocation>
        <location evidence="1">Cytoplasm</location>
    </subcellularLocation>
</comment>
<evidence type="ECO:0000256" key="3">
    <source>
        <dbReference type="ARBA" id="ARBA00012608"/>
    </source>
</evidence>
<dbReference type="InterPro" id="IPR023753">
    <property type="entry name" value="FAD/NAD-binding_dom"/>
</dbReference>
<feature type="binding site" evidence="14">
    <location>
        <position position="199"/>
    </location>
    <ligand>
        <name>NAD(+)</name>
        <dbReference type="ChEBI" id="CHEBI:57540"/>
    </ligand>
</feature>
<dbReference type="PRINTS" id="PR00368">
    <property type="entry name" value="FADPNR"/>
</dbReference>
<evidence type="ECO:0000256" key="8">
    <source>
        <dbReference type="ARBA" id="ARBA00023002"/>
    </source>
</evidence>
<dbReference type="PROSITE" id="PS00076">
    <property type="entry name" value="PYRIDINE_REDOX_1"/>
    <property type="match status" value="1"/>
</dbReference>
<evidence type="ECO:0000313" key="20">
    <source>
        <dbReference type="Proteomes" id="UP000298381"/>
    </source>
</evidence>
<gene>
    <name evidence="19" type="primary">lpdA</name>
    <name evidence="19" type="ORF">E4100_03305</name>
</gene>
<dbReference type="OrthoDB" id="9800167at2"/>
<dbReference type="InterPro" id="IPR016156">
    <property type="entry name" value="FAD/NAD-linked_Rdtase_dimer_sf"/>
</dbReference>
<dbReference type="Gene3D" id="3.50.50.60">
    <property type="entry name" value="FAD/NAD(P)-binding domain"/>
    <property type="match status" value="2"/>
</dbReference>
<keyword evidence="20" id="KW-1185">Reference proteome</keyword>
<dbReference type="PIRSF" id="PIRSF000350">
    <property type="entry name" value="Mercury_reductase_MerA"/>
    <property type="match status" value="1"/>
</dbReference>
<name>A0A4Z0D8D7_9FIRM</name>
<dbReference type="InterPro" id="IPR050151">
    <property type="entry name" value="Class-I_Pyr_Nuc-Dis_Oxidored"/>
</dbReference>
<evidence type="ECO:0000256" key="14">
    <source>
        <dbReference type="PIRSR" id="PIRSR000350-3"/>
    </source>
</evidence>
<dbReference type="Pfam" id="PF07992">
    <property type="entry name" value="Pyr_redox_2"/>
    <property type="match status" value="1"/>
</dbReference>
<evidence type="ECO:0000256" key="9">
    <source>
        <dbReference type="ARBA" id="ARBA00023027"/>
    </source>
</evidence>
<comment type="caution">
    <text evidence="19">The sequence shown here is derived from an EMBL/GenBank/DDBJ whole genome shotgun (WGS) entry which is preliminary data.</text>
</comment>
<dbReference type="InterPro" id="IPR001100">
    <property type="entry name" value="Pyr_nuc-diS_OxRdtase"/>
</dbReference>
<dbReference type="GO" id="GO:0050660">
    <property type="term" value="F:flavin adenine dinucleotide binding"/>
    <property type="evidence" value="ECO:0007669"/>
    <property type="project" value="InterPro"/>
</dbReference>
<dbReference type="InterPro" id="IPR012999">
    <property type="entry name" value="Pyr_OxRdtase_I_AS"/>
</dbReference>
<dbReference type="PRINTS" id="PR00411">
    <property type="entry name" value="PNDRDTASEI"/>
</dbReference>
<dbReference type="InterPro" id="IPR036188">
    <property type="entry name" value="FAD/NAD-bd_sf"/>
</dbReference>
<dbReference type="AlphaFoldDB" id="A0A4Z0D8D7"/>
<proteinExistence type="inferred from homology"/>
<comment type="catalytic activity">
    <reaction evidence="12 16">
        <text>N(6)-[(R)-dihydrolipoyl]-L-lysyl-[protein] + NAD(+) = N(6)-[(R)-lipoyl]-L-lysyl-[protein] + NADH + H(+)</text>
        <dbReference type="Rhea" id="RHEA:15045"/>
        <dbReference type="Rhea" id="RHEA-COMP:10474"/>
        <dbReference type="Rhea" id="RHEA-COMP:10475"/>
        <dbReference type="ChEBI" id="CHEBI:15378"/>
        <dbReference type="ChEBI" id="CHEBI:57540"/>
        <dbReference type="ChEBI" id="CHEBI:57945"/>
        <dbReference type="ChEBI" id="CHEBI:83099"/>
        <dbReference type="ChEBI" id="CHEBI:83100"/>
        <dbReference type="EC" id="1.8.1.4"/>
    </reaction>
</comment>
<dbReference type="PANTHER" id="PTHR22912">
    <property type="entry name" value="DISULFIDE OXIDOREDUCTASE"/>
    <property type="match status" value="1"/>
</dbReference>
<feature type="binding site" evidence="14">
    <location>
        <position position="111"/>
    </location>
    <ligand>
        <name>FAD</name>
        <dbReference type="ChEBI" id="CHEBI:57692"/>
    </ligand>
</feature>
<dbReference type="EMBL" id="SRIB01000003">
    <property type="protein sequence ID" value="TFZ41138.1"/>
    <property type="molecule type" value="Genomic_DNA"/>
</dbReference>
<evidence type="ECO:0000256" key="7">
    <source>
        <dbReference type="ARBA" id="ARBA00022827"/>
    </source>
</evidence>
<protein>
    <recommendedName>
        <fullName evidence="4 16">Dihydrolipoyl dehydrogenase</fullName>
        <ecNumber evidence="3 16">1.8.1.4</ecNumber>
    </recommendedName>
</protein>
<keyword evidence="9 14" id="KW-0520">NAD</keyword>
<accession>A0A4Z0D8D7</accession>
<keyword evidence="6 16" id="KW-0285">Flavoprotein</keyword>
<dbReference type="RefSeq" id="WP_135270619.1">
    <property type="nucleotide sequence ID" value="NZ_SRIB01000003.1"/>
</dbReference>
<feature type="binding site" evidence="14">
    <location>
        <position position="306"/>
    </location>
    <ligand>
        <name>FAD</name>
        <dbReference type="ChEBI" id="CHEBI:57692"/>
    </ligand>
</feature>
<evidence type="ECO:0000256" key="10">
    <source>
        <dbReference type="ARBA" id="ARBA00023157"/>
    </source>
</evidence>
<comment type="miscellaneous">
    <text evidence="16">The active site is a redox-active disulfide bond.</text>
</comment>
<dbReference type="GO" id="GO:0004148">
    <property type="term" value="F:dihydrolipoyl dehydrogenase (NADH) activity"/>
    <property type="evidence" value="ECO:0007669"/>
    <property type="project" value="UniProtKB-EC"/>
</dbReference>
<comment type="cofactor">
    <cofactor evidence="14 16">
        <name>FAD</name>
        <dbReference type="ChEBI" id="CHEBI:57692"/>
    </cofactor>
    <text evidence="14 16">Binds 1 FAD per subunit.</text>
</comment>
<comment type="similarity">
    <text evidence="2 16">Belongs to the class-I pyridine nucleotide-disulfide oxidoreductase family.</text>
</comment>
<evidence type="ECO:0000256" key="4">
    <source>
        <dbReference type="ARBA" id="ARBA00016961"/>
    </source>
</evidence>
<dbReference type="InterPro" id="IPR006258">
    <property type="entry name" value="Lipoamide_DH"/>
</dbReference>
<dbReference type="SUPFAM" id="SSF51905">
    <property type="entry name" value="FAD/NAD(P)-binding domain"/>
    <property type="match status" value="1"/>
</dbReference>
<reference evidence="19 20" key="1">
    <citation type="submission" date="2019-03" db="EMBL/GenBank/DDBJ databases">
        <title>Draft genome sequence data and analysis of a Fermenting Bacterium, Soehngenia longevitae strain 1933PT, isolated from petroleum reservoir in Azerbaijan.</title>
        <authorList>
            <person name="Grouzdev D.S."/>
            <person name="Bidzhieva S.K."/>
            <person name="Sokolova D.S."/>
            <person name="Tourova T.P."/>
            <person name="Poltaraus A.B."/>
            <person name="Nazina T.N."/>
        </authorList>
    </citation>
    <scope>NUCLEOTIDE SEQUENCE [LARGE SCALE GENOMIC DNA]</scope>
    <source>
        <strain evidence="19 20">1933P</strain>
    </source>
</reference>
<dbReference type="GO" id="GO:0005737">
    <property type="term" value="C:cytoplasm"/>
    <property type="evidence" value="ECO:0007669"/>
    <property type="project" value="UniProtKB-SubCell"/>
</dbReference>
<dbReference type="SUPFAM" id="SSF55424">
    <property type="entry name" value="FAD/NAD-linked reductases, dimerisation (C-terminal) domain"/>
    <property type="match status" value="1"/>
</dbReference>
<dbReference type="NCBIfam" id="TIGR01350">
    <property type="entry name" value="lipoamide_DH"/>
    <property type="match status" value="1"/>
</dbReference>
<feature type="disulfide bond" description="Redox-active" evidence="15">
    <location>
        <begin position="38"/>
        <end position="43"/>
    </location>
</feature>
<keyword evidence="10" id="KW-1015">Disulfide bond</keyword>
<feature type="active site" description="Proton acceptor" evidence="13">
    <location>
        <position position="438"/>
    </location>
</feature>
<evidence type="ECO:0000259" key="17">
    <source>
        <dbReference type="Pfam" id="PF02852"/>
    </source>
</evidence>
<feature type="domain" description="FAD/NAD(P)-binding" evidence="18">
    <location>
        <begin position="1"/>
        <end position="321"/>
    </location>
</feature>
<dbReference type="Gene3D" id="3.30.390.30">
    <property type="match status" value="1"/>
</dbReference>
<keyword evidence="14" id="KW-0547">Nucleotide-binding</keyword>
<evidence type="ECO:0000259" key="18">
    <source>
        <dbReference type="Pfam" id="PF07992"/>
    </source>
</evidence>
<feature type="binding site" evidence="14">
    <location>
        <begin position="176"/>
        <end position="183"/>
    </location>
    <ligand>
        <name>NAD(+)</name>
        <dbReference type="ChEBI" id="CHEBI:57540"/>
    </ligand>
</feature>
<organism evidence="19 20">
    <name type="scientific">Soehngenia longivitae</name>
    <dbReference type="NCBI Taxonomy" id="2562294"/>
    <lineage>
        <taxon>Bacteria</taxon>
        <taxon>Bacillati</taxon>
        <taxon>Bacillota</taxon>
        <taxon>Tissierellia</taxon>
        <taxon>Tissierellales</taxon>
        <taxon>Tissierellaceae</taxon>
        <taxon>Soehngenia</taxon>
    </lineage>
</organism>
<sequence>MKVAVLGAGPGGYVCAIRLAQLGAEVTVIEDKHIGGVCLNKGCIPTKVLLHSTEIFHLLNNESSSLGLKMDNLKIDYELLSTRKNLVVTQLVEGVKSLFDSNNIEFINGRGKLINNNEIEITTPYGIKCLKFDRIVIATGSRPTIIPIEGNKLENVFTSDELLKIDYIPDSILIIGGGVIGVEFANIYSNLGTKVTIVEMLPNLVANMDYEIVSYLEESLKEKNVNIYKNTKVMSISKNGKELRSEIDTGDRSFYVNSDLVLMATGRRPNIEDIGLEQLGIKFSNKGIETDELFKTNIENIYAIGDCTNGIQLAHQASSAGIAVADSICGKYAHIDFNTIPFCVYTKPELAGVGITEQEAQKNKLNYRVGKFPLYGNSKAVINGDTQGIVKIIIDSDTKEVLGMHIAGLNATELIEIGGLAIKLEATANELVNMIFAHPTASESIHEASMDAIDRAIHNIY</sequence>
<keyword evidence="7 14" id="KW-0274">FAD</keyword>
<dbReference type="Pfam" id="PF02852">
    <property type="entry name" value="Pyr_redox_dim"/>
    <property type="match status" value="1"/>
</dbReference>
<dbReference type="PANTHER" id="PTHR22912:SF217">
    <property type="entry name" value="DIHYDROLIPOYL DEHYDROGENASE"/>
    <property type="match status" value="1"/>
</dbReference>
<evidence type="ECO:0000256" key="5">
    <source>
        <dbReference type="ARBA" id="ARBA00022490"/>
    </source>
</evidence>
<dbReference type="Proteomes" id="UP000298381">
    <property type="component" value="Unassembled WGS sequence"/>
</dbReference>
<evidence type="ECO:0000256" key="13">
    <source>
        <dbReference type="PIRSR" id="PIRSR000350-2"/>
    </source>
</evidence>
<evidence type="ECO:0000256" key="16">
    <source>
        <dbReference type="RuleBase" id="RU003692"/>
    </source>
</evidence>
<keyword evidence="5" id="KW-0963">Cytoplasm</keyword>
<feature type="binding site" evidence="14">
    <location>
        <position position="47"/>
    </location>
    <ligand>
        <name>FAD</name>
        <dbReference type="ChEBI" id="CHEBI:57692"/>
    </ligand>
</feature>
<evidence type="ECO:0000256" key="2">
    <source>
        <dbReference type="ARBA" id="ARBA00007532"/>
    </source>
</evidence>
<feature type="binding site" evidence="14">
    <location>
        <position position="266"/>
    </location>
    <ligand>
        <name>NAD(+)</name>
        <dbReference type="ChEBI" id="CHEBI:57540"/>
    </ligand>
</feature>
<evidence type="ECO:0000256" key="1">
    <source>
        <dbReference type="ARBA" id="ARBA00004496"/>
    </source>
</evidence>
<dbReference type="EC" id="1.8.1.4" evidence="3 16"/>
<evidence type="ECO:0000256" key="15">
    <source>
        <dbReference type="PIRSR" id="PIRSR000350-4"/>
    </source>
</evidence>
<keyword evidence="11 16" id="KW-0676">Redox-active center</keyword>
<keyword evidence="8 16" id="KW-0560">Oxidoreductase</keyword>
<feature type="domain" description="Pyridine nucleotide-disulphide oxidoreductase dimerisation" evidence="17">
    <location>
        <begin position="340"/>
        <end position="448"/>
    </location>
</feature>
<feature type="binding site" evidence="14">
    <location>
        <begin position="139"/>
        <end position="141"/>
    </location>
    <ligand>
        <name>FAD</name>
        <dbReference type="ChEBI" id="CHEBI:57692"/>
    </ligand>
</feature>
<dbReference type="InterPro" id="IPR004099">
    <property type="entry name" value="Pyr_nucl-diS_OxRdtase_dimer"/>
</dbReference>
<evidence type="ECO:0000256" key="6">
    <source>
        <dbReference type="ARBA" id="ARBA00022630"/>
    </source>
</evidence>